<dbReference type="Proteomes" id="UP000249390">
    <property type="component" value="Unassembled WGS sequence"/>
</dbReference>
<evidence type="ECO:0000256" key="3">
    <source>
        <dbReference type="SAM" id="MobiDB-lite"/>
    </source>
</evidence>
<name>A0A328DBS3_9ASTE</name>
<feature type="transmembrane region" description="Helical" evidence="4">
    <location>
        <begin position="85"/>
        <end position="114"/>
    </location>
</feature>
<protein>
    <submittedName>
        <fullName evidence="5">Uncharacterized protein</fullName>
    </submittedName>
</protein>
<sequence>MTSSESLNFFSPEYSSPMMLPPPPPPPPTTKLPLPPPPSARTTPSPKQHAPPKPEIPQRKMNKPVTLQKTYPKLRSAGGRKTNPVVWCISFLCLIFSILLILSGAATLVIFLGIRPRNPGFDTPGGTLNFVYLNSFQSLNAELAFLANFSNPNRRLEVSFESLELGLYFSDTQIASQVISPFRLTKEGVRAVPVHLISSLVYLPPSHALGLQKQVLNNRVVFNMRGVFKVRVELGMIHYSYWLHGRCQVEMTGPPNGFLLSHNCKTKRMMIRRGNLWLIITIRACWRPTIGFGILCWKTAILTVAPTHNSDGGDVPDRSTQP</sequence>
<accession>A0A328DBS3</accession>
<evidence type="ECO:0000313" key="5">
    <source>
        <dbReference type="EMBL" id="RAL41789.1"/>
    </source>
</evidence>
<proteinExistence type="predicted"/>
<evidence type="ECO:0000256" key="4">
    <source>
        <dbReference type="SAM" id="Phobius"/>
    </source>
</evidence>
<dbReference type="EMBL" id="NQVE01000183">
    <property type="protein sequence ID" value="RAL41789.1"/>
    <property type="molecule type" value="Genomic_DNA"/>
</dbReference>
<comment type="subcellular location">
    <subcellularLocation>
        <location evidence="1">Membrane</location>
    </subcellularLocation>
</comment>
<keyword evidence="4" id="KW-1133">Transmembrane helix</keyword>
<keyword evidence="6" id="KW-1185">Reference proteome</keyword>
<dbReference type="GO" id="GO:0005886">
    <property type="term" value="C:plasma membrane"/>
    <property type="evidence" value="ECO:0007669"/>
    <property type="project" value="TreeGrafter"/>
</dbReference>
<dbReference type="AlphaFoldDB" id="A0A328DBS3"/>
<evidence type="ECO:0000256" key="1">
    <source>
        <dbReference type="ARBA" id="ARBA00004370"/>
    </source>
</evidence>
<dbReference type="PANTHER" id="PTHR31234:SF42">
    <property type="entry name" value="LATE EMBRYOGENESIS ABUNDANT (LEA) HYDROXYPROLINE-RICH GLYCOPROTEIN FAMILY"/>
    <property type="match status" value="1"/>
</dbReference>
<dbReference type="PANTHER" id="PTHR31234">
    <property type="entry name" value="LATE EMBRYOGENESIS ABUNDANT (LEA) HYDROXYPROLINE-RICH GLYCOPROTEIN FAMILY"/>
    <property type="match status" value="1"/>
</dbReference>
<feature type="compositionally biased region" description="Pro residues" evidence="3">
    <location>
        <begin position="19"/>
        <end position="39"/>
    </location>
</feature>
<keyword evidence="2 4" id="KW-0472">Membrane</keyword>
<keyword evidence="4" id="KW-0812">Transmembrane</keyword>
<organism evidence="5 6">
    <name type="scientific">Cuscuta australis</name>
    <dbReference type="NCBI Taxonomy" id="267555"/>
    <lineage>
        <taxon>Eukaryota</taxon>
        <taxon>Viridiplantae</taxon>
        <taxon>Streptophyta</taxon>
        <taxon>Embryophyta</taxon>
        <taxon>Tracheophyta</taxon>
        <taxon>Spermatophyta</taxon>
        <taxon>Magnoliopsida</taxon>
        <taxon>eudicotyledons</taxon>
        <taxon>Gunneridae</taxon>
        <taxon>Pentapetalae</taxon>
        <taxon>asterids</taxon>
        <taxon>lamiids</taxon>
        <taxon>Solanales</taxon>
        <taxon>Convolvulaceae</taxon>
        <taxon>Cuscuteae</taxon>
        <taxon>Cuscuta</taxon>
        <taxon>Cuscuta subgen. Grammica</taxon>
        <taxon>Cuscuta sect. Cleistogrammica</taxon>
    </lineage>
</organism>
<evidence type="ECO:0000256" key="2">
    <source>
        <dbReference type="ARBA" id="ARBA00023136"/>
    </source>
</evidence>
<dbReference type="InterPro" id="IPR044839">
    <property type="entry name" value="NDR1-like"/>
</dbReference>
<evidence type="ECO:0000313" key="6">
    <source>
        <dbReference type="Proteomes" id="UP000249390"/>
    </source>
</evidence>
<dbReference type="GO" id="GO:0098542">
    <property type="term" value="P:defense response to other organism"/>
    <property type="evidence" value="ECO:0007669"/>
    <property type="project" value="InterPro"/>
</dbReference>
<reference evidence="5 6" key="1">
    <citation type="submission" date="2018-06" db="EMBL/GenBank/DDBJ databases">
        <title>The Genome of Cuscuta australis (Dodder) Provides Insight into the Evolution of Plant Parasitism.</title>
        <authorList>
            <person name="Liu H."/>
        </authorList>
    </citation>
    <scope>NUCLEOTIDE SEQUENCE [LARGE SCALE GENOMIC DNA]</scope>
    <source>
        <strain evidence="6">cv. Yunnan</strain>
        <tissue evidence="5">Vines</tissue>
    </source>
</reference>
<gene>
    <name evidence="5" type="ORF">DM860_008971</name>
</gene>
<comment type="caution">
    <text evidence="5">The sequence shown here is derived from an EMBL/GenBank/DDBJ whole genome shotgun (WGS) entry which is preliminary data.</text>
</comment>
<feature type="region of interest" description="Disordered" evidence="3">
    <location>
        <begin position="1"/>
        <end position="65"/>
    </location>
</feature>